<dbReference type="Proteomes" id="UP000031967">
    <property type="component" value="Unassembled WGS sequence"/>
</dbReference>
<name>A0ABR5AET3_9BACL</name>
<accession>A0ABR5AET3</accession>
<evidence type="ECO:0000256" key="5">
    <source>
        <dbReference type="ARBA" id="ARBA00022692"/>
    </source>
</evidence>
<evidence type="ECO:0000313" key="15">
    <source>
        <dbReference type="EMBL" id="KIL39470.1"/>
    </source>
</evidence>
<feature type="domain" description="PLD phosphodiesterase" evidence="14">
    <location>
        <begin position="389"/>
        <end position="416"/>
    </location>
</feature>
<comment type="catalytic activity">
    <reaction evidence="12">
        <text>2 a 1,2-diacyl-sn-glycero-3-phospho-(1'-sn-glycerol) = a cardiolipin + glycerol</text>
        <dbReference type="Rhea" id="RHEA:31451"/>
        <dbReference type="ChEBI" id="CHEBI:17754"/>
        <dbReference type="ChEBI" id="CHEBI:62237"/>
        <dbReference type="ChEBI" id="CHEBI:64716"/>
    </reaction>
</comment>
<evidence type="ECO:0000313" key="16">
    <source>
        <dbReference type="Proteomes" id="UP000031967"/>
    </source>
</evidence>
<dbReference type="PANTHER" id="PTHR21248:SF20">
    <property type="entry name" value="CARDIOLIPIN SYNTHASE YWIE-RELATED"/>
    <property type="match status" value="1"/>
</dbReference>
<dbReference type="Pfam" id="PF13091">
    <property type="entry name" value="PLDc_2"/>
    <property type="match status" value="2"/>
</dbReference>
<gene>
    <name evidence="15" type="ORF">SD70_19835</name>
</gene>
<keyword evidence="3 12" id="KW-0444">Lipid biosynthesis</keyword>
<dbReference type="InterPro" id="IPR030874">
    <property type="entry name" value="Cardiolipin_synth_Firmi"/>
</dbReference>
<evidence type="ECO:0000256" key="6">
    <source>
        <dbReference type="ARBA" id="ARBA00022737"/>
    </source>
</evidence>
<keyword evidence="4 12" id="KW-0808">Transferase</keyword>
<evidence type="ECO:0000256" key="8">
    <source>
        <dbReference type="ARBA" id="ARBA00023098"/>
    </source>
</evidence>
<comment type="function">
    <text evidence="12">Catalyzes the reversible phosphatidyl group transfer from one phosphatidylglycerol molecule to another to form cardiolipin (CL) (diphosphatidylglycerol) and glycerol.</text>
</comment>
<sequence>MLWLTIVLILFIFQVATILLIEFRYPEKTVAWLLILFILPIIGFVMYYFVAKEYRQRKIVRRKGFRILDEMQRAIARNQDKLDTLSEAAGYEILQQPRLLGLLFNMPGAPITKHNEIEVLSNVEAAYAEMLEAIARAKHHVHFEFYTIRDDAVGRQFRDALVRKAGEGVRVRIIYDGIGSYKLTAGYVESLKQAGAEVHCFLPPLFAFFDKRLNYRNHRKIVVVDGKVGFLGGINIGDEYLGRDPHLGYWRDTHLRLEGDSVYYLQQTFLNDWEFVSRQKLSDPLLFPEHDCPEGKPVQILPSGPDVQFDAIFEMSFGAIAAARRRIWITTPYFIPDRSIMIGLKTAAVSGVDVRILLPGVPDSRIVYYATLSYIKELMQAGVKFYMYRKGFIHSKTFLVDGLLASAGTANMDMRSFFDNFEINAVFFDKKTIDRLERDFQQDMKDSDEIVMAQFEKRSRWQRGKEVLARLLSPLF</sequence>
<comment type="caution">
    <text evidence="12">Lacks conserved residue(s) required for the propagation of feature annotation.</text>
</comment>
<evidence type="ECO:0000256" key="4">
    <source>
        <dbReference type="ARBA" id="ARBA00022679"/>
    </source>
</evidence>
<dbReference type="SUPFAM" id="SSF56024">
    <property type="entry name" value="Phospholipase D/nuclease"/>
    <property type="match status" value="2"/>
</dbReference>
<reference evidence="15 16" key="1">
    <citation type="submission" date="2014-12" db="EMBL/GenBank/DDBJ databases">
        <title>Draft genome sequence of Paenibacillus kamchatkensis strain B-2647.</title>
        <authorList>
            <person name="Karlyshev A.V."/>
            <person name="Kudryashova E.B."/>
        </authorList>
    </citation>
    <scope>NUCLEOTIDE SEQUENCE [LARGE SCALE GENOMIC DNA]</scope>
    <source>
        <strain evidence="15 16">VKM B-2647</strain>
    </source>
</reference>
<dbReference type="PROSITE" id="PS50035">
    <property type="entry name" value="PLD"/>
    <property type="match status" value="2"/>
</dbReference>
<comment type="caution">
    <text evidence="15">The sequence shown here is derived from an EMBL/GenBank/DDBJ whole genome shotgun (WGS) entry which is preliminary data.</text>
</comment>
<dbReference type="Pfam" id="PF13396">
    <property type="entry name" value="PLDc_N"/>
    <property type="match status" value="1"/>
</dbReference>
<feature type="active site" evidence="12">
    <location>
        <position position="394"/>
    </location>
</feature>
<dbReference type="HAMAP" id="MF_01916">
    <property type="entry name" value="Cardiolipin_synth_Cls"/>
    <property type="match status" value="1"/>
</dbReference>
<keyword evidence="16" id="KW-1185">Reference proteome</keyword>
<evidence type="ECO:0000256" key="7">
    <source>
        <dbReference type="ARBA" id="ARBA00022989"/>
    </source>
</evidence>
<evidence type="ECO:0000256" key="13">
    <source>
        <dbReference type="NCBIfam" id="TIGR04265"/>
    </source>
</evidence>
<dbReference type="RefSeq" id="WP_041049290.1">
    <property type="nucleotide sequence ID" value="NZ_JXAK01000037.1"/>
</dbReference>
<dbReference type="EMBL" id="JXAK01000037">
    <property type="protein sequence ID" value="KIL39470.1"/>
    <property type="molecule type" value="Genomic_DNA"/>
</dbReference>
<dbReference type="CDD" id="cd09110">
    <property type="entry name" value="PLDc_CLS_1"/>
    <property type="match status" value="1"/>
</dbReference>
<evidence type="ECO:0000256" key="9">
    <source>
        <dbReference type="ARBA" id="ARBA00023136"/>
    </source>
</evidence>
<evidence type="ECO:0000256" key="12">
    <source>
        <dbReference type="HAMAP-Rule" id="MF_01916"/>
    </source>
</evidence>
<keyword evidence="7 12" id="KW-1133">Transmembrane helix</keyword>
<evidence type="ECO:0000256" key="2">
    <source>
        <dbReference type="ARBA" id="ARBA00022475"/>
    </source>
</evidence>
<dbReference type="InterPro" id="IPR027379">
    <property type="entry name" value="CLS_N"/>
</dbReference>
<keyword evidence="9 12" id="KW-0472">Membrane</keyword>
<evidence type="ECO:0000256" key="3">
    <source>
        <dbReference type="ARBA" id="ARBA00022516"/>
    </source>
</evidence>
<feature type="active site" evidence="12">
    <location>
        <position position="225"/>
    </location>
</feature>
<dbReference type="SMART" id="SM00155">
    <property type="entry name" value="PLDc"/>
    <property type="match status" value="2"/>
</dbReference>
<evidence type="ECO:0000259" key="14">
    <source>
        <dbReference type="PROSITE" id="PS50035"/>
    </source>
</evidence>
<keyword evidence="2 12" id="KW-1003">Cell membrane</keyword>
<dbReference type="PANTHER" id="PTHR21248">
    <property type="entry name" value="CARDIOLIPIN SYNTHASE"/>
    <property type="match status" value="1"/>
</dbReference>
<dbReference type="EC" id="2.7.8.-" evidence="12 13"/>
<evidence type="ECO:0000256" key="11">
    <source>
        <dbReference type="ARBA" id="ARBA00023264"/>
    </source>
</evidence>
<keyword evidence="5 12" id="KW-0812">Transmembrane</keyword>
<keyword evidence="8 12" id="KW-0443">Lipid metabolism</keyword>
<dbReference type="CDD" id="cd09112">
    <property type="entry name" value="PLDc_CLS_2"/>
    <property type="match status" value="1"/>
</dbReference>
<dbReference type="InterPro" id="IPR025202">
    <property type="entry name" value="PLD-like_dom"/>
</dbReference>
<comment type="subcellular location">
    <subcellularLocation>
        <location evidence="1 12">Cell membrane</location>
        <topology evidence="1 12">Multi-pass membrane protein</topology>
    </subcellularLocation>
</comment>
<dbReference type="NCBIfam" id="TIGR04265">
    <property type="entry name" value="bac_cardiolipin"/>
    <property type="match status" value="1"/>
</dbReference>
<feature type="active site" evidence="12">
    <location>
        <position position="218"/>
    </location>
</feature>
<dbReference type="Gene3D" id="3.30.870.10">
    <property type="entry name" value="Endonuclease Chain A"/>
    <property type="match status" value="2"/>
</dbReference>
<organism evidence="15 16">
    <name type="scientific">Gordoniibacillus kamchatkensis</name>
    <dbReference type="NCBI Taxonomy" id="1590651"/>
    <lineage>
        <taxon>Bacteria</taxon>
        <taxon>Bacillati</taxon>
        <taxon>Bacillota</taxon>
        <taxon>Bacilli</taxon>
        <taxon>Bacillales</taxon>
        <taxon>Paenibacillaceae</taxon>
        <taxon>Gordoniibacillus</taxon>
    </lineage>
</organism>
<feature type="active site" evidence="12">
    <location>
        <position position="220"/>
    </location>
</feature>
<dbReference type="InterPro" id="IPR001736">
    <property type="entry name" value="PLipase_D/transphosphatidylase"/>
</dbReference>
<feature type="active site" evidence="12">
    <location>
        <position position="401"/>
    </location>
</feature>
<evidence type="ECO:0000256" key="1">
    <source>
        <dbReference type="ARBA" id="ARBA00004651"/>
    </source>
</evidence>
<feature type="transmembrane region" description="Helical" evidence="12">
    <location>
        <begin position="30"/>
        <end position="51"/>
    </location>
</feature>
<comment type="similarity">
    <text evidence="12">Belongs to the phospholipase D family. Cardiolipin synthase subfamily.</text>
</comment>
<feature type="domain" description="PLD phosphodiesterase" evidence="14">
    <location>
        <begin position="213"/>
        <end position="240"/>
    </location>
</feature>
<protein>
    <recommendedName>
        <fullName evidence="12 13">Cardiolipin synthase</fullName>
        <shortName evidence="12">CL synthase</shortName>
        <ecNumber evidence="12 13">2.7.8.-</ecNumber>
    </recommendedName>
</protein>
<evidence type="ECO:0000256" key="10">
    <source>
        <dbReference type="ARBA" id="ARBA00023209"/>
    </source>
</evidence>
<keyword evidence="11 12" id="KW-1208">Phospholipid metabolism</keyword>
<feature type="active site" evidence="12">
    <location>
        <position position="396"/>
    </location>
</feature>
<keyword evidence="6" id="KW-0677">Repeat</keyword>
<dbReference type="InterPro" id="IPR022924">
    <property type="entry name" value="Cardiolipin_synthase"/>
</dbReference>
<keyword evidence="10 12" id="KW-0594">Phospholipid biosynthesis</keyword>
<proteinExistence type="inferred from homology"/>